<proteinExistence type="predicted"/>
<dbReference type="PROSITE" id="PS50181">
    <property type="entry name" value="FBOX"/>
    <property type="match status" value="1"/>
</dbReference>
<dbReference type="Proteomes" id="UP000827284">
    <property type="component" value="Unassembled WGS sequence"/>
</dbReference>
<dbReference type="SMART" id="SM00256">
    <property type="entry name" value="FBOX"/>
    <property type="match status" value="1"/>
</dbReference>
<feature type="domain" description="F-box" evidence="1">
    <location>
        <begin position="6"/>
        <end position="52"/>
    </location>
</feature>
<reference evidence="2" key="2">
    <citation type="journal article" date="2022" name="Microbiol. Resour. Announc.">
        <title>Whole-Genome Sequence of Entomortierella parvispora E1425, a Mucoromycotan Fungus Associated with Burkholderiaceae-Related Endosymbiotic Bacteria.</title>
        <authorList>
            <person name="Herlambang A."/>
            <person name="Guo Y."/>
            <person name="Takashima Y."/>
            <person name="Narisawa K."/>
            <person name="Ohta H."/>
            <person name="Nishizawa T."/>
        </authorList>
    </citation>
    <scope>NUCLEOTIDE SEQUENCE</scope>
    <source>
        <strain evidence="2">E1425</strain>
    </source>
</reference>
<organism evidence="2 3">
    <name type="scientific">Entomortierella parvispora</name>
    <dbReference type="NCBI Taxonomy" id="205924"/>
    <lineage>
        <taxon>Eukaryota</taxon>
        <taxon>Fungi</taxon>
        <taxon>Fungi incertae sedis</taxon>
        <taxon>Mucoromycota</taxon>
        <taxon>Mortierellomycotina</taxon>
        <taxon>Mortierellomycetes</taxon>
        <taxon>Mortierellales</taxon>
        <taxon>Mortierellaceae</taxon>
        <taxon>Entomortierella</taxon>
    </lineage>
</organism>
<dbReference type="InterPro" id="IPR036047">
    <property type="entry name" value="F-box-like_dom_sf"/>
</dbReference>
<evidence type="ECO:0000313" key="2">
    <source>
        <dbReference type="EMBL" id="GJJ74962.1"/>
    </source>
</evidence>
<accession>A0A9P3LYB5</accession>
<protein>
    <recommendedName>
        <fullName evidence="1">F-box domain-containing protein</fullName>
    </recommendedName>
</protein>
<dbReference type="AlphaFoldDB" id="A0A9P3LYB5"/>
<gene>
    <name evidence="2" type="ORF">EMPS_07320</name>
</gene>
<name>A0A9P3LYB5_9FUNG</name>
<dbReference type="Gene3D" id="1.20.1280.50">
    <property type="match status" value="1"/>
</dbReference>
<dbReference type="SUPFAM" id="SSF81383">
    <property type="entry name" value="F-box domain"/>
    <property type="match status" value="1"/>
</dbReference>
<evidence type="ECO:0000313" key="3">
    <source>
        <dbReference type="Proteomes" id="UP000827284"/>
    </source>
</evidence>
<comment type="caution">
    <text evidence="2">The sequence shown here is derived from an EMBL/GenBank/DDBJ whole genome shotgun (WGS) entry which is preliminary data.</text>
</comment>
<dbReference type="InterPro" id="IPR001810">
    <property type="entry name" value="F-box_dom"/>
</dbReference>
<evidence type="ECO:0000259" key="1">
    <source>
        <dbReference type="PROSITE" id="PS50181"/>
    </source>
</evidence>
<dbReference type="CDD" id="cd09917">
    <property type="entry name" value="F-box_SF"/>
    <property type="match status" value="1"/>
</dbReference>
<keyword evidence="3" id="KW-1185">Reference proteome</keyword>
<sequence>MTGKRFSNDKRVPVEIWEKIFSDLYPSQLSRLSRVSKTFYAIVASLPIWIRLFELTHPNKALRLLQGRSSSTCCMIYMCAISLHFCEACQKLIPFRQEHSAKLPLPVLVTLPSTPVRTTITTGKVDSGNIVGNMINLNWRIRKCLACRDATSTYVAPESLPPDEPYDDGDSGRGFHDWEFIYPELRYIKHARDSGLSGRVKVSQLKIFMKKQFGGPIGLEVAKLPIQKFDAKTWSRIVWYQCQD</sequence>
<reference evidence="2" key="1">
    <citation type="submission" date="2021-11" db="EMBL/GenBank/DDBJ databases">
        <authorList>
            <person name="Herlambang A."/>
            <person name="Guo Y."/>
            <person name="Takashima Y."/>
            <person name="Nishizawa T."/>
        </authorList>
    </citation>
    <scope>NUCLEOTIDE SEQUENCE</scope>
    <source>
        <strain evidence="2">E1425</strain>
    </source>
</reference>
<dbReference type="EMBL" id="BQFW01000010">
    <property type="protein sequence ID" value="GJJ74962.1"/>
    <property type="molecule type" value="Genomic_DNA"/>
</dbReference>
<dbReference type="OrthoDB" id="2404831at2759"/>
<dbReference type="Pfam" id="PF12937">
    <property type="entry name" value="F-box-like"/>
    <property type="match status" value="1"/>
</dbReference>